<dbReference type="EMBL" id="MQVR01000015">
    <property type="protein sequence ID" value="OKL54457.1"/>
    <property type="molecule type" value="Genomic_DNA"/>
</dbReference>
<keyword evidence="2" id="KW-1185">Reference proteome</keyword>
<evidence type="ECO:0000313" key="1">
    <source>
        <dbReference type="EMBL" id="OKL54457.1"/>
    </source>
</evidence>
<evidence type="ECO:0000313" key="2">
    <source>
        <dbReference type="Proteomes" id="UP000185628"/>
    </source>
</evidence>
<evidence type="ECO:0008006" key="3">
    <source>
        <dbReference type="Google" id="ProtNLM"/>
    </source>
</evidence>
<dbReference type="Pfam" id="PF11199">
    <property type="entry name" value="DUF2891"/>
    <property type="match status" value="1"/>
</dbReference>
<dbReference type="OrthoDB" id="9779797at2"/>
<dbReference type="AlphaFoldDB" id="A0A1Q5Q3T3"/>
<gene>
    <name evidence="1" type="ORF">BSZ39_03930</name>
</gene>
<protein>
    <recommendedName>
        <fullName evidence="3">DUF2891 domain-containing protein</fullName>
    </recommendedName>
</protein>
<organism evidence="1 2">
    <name type="scientific">Bowdeniella nasicola</name>
    <dbReference type="NCBI Taxonomy" id="208480"/>
    <lineage>
        <taxon>Bacteria</taxon>
        <taxon>Bacillati</taxon>
        <taxon>Actinomycetota</taxon>
        <taxon>Actinomycetes</taxon>
        <taxon>Actinomycetales</taxon>
        <taxon>Actinomycetaceae</taxon>
        <taxon>Bowdeniella</taxon>
    </lineage>
</organism>
<comment type="caution">
    <text evidence="1">The sequence shown here is derived from an EMBL/GenBank/DDBJ whole genome shotgun (WGS) entry which is preliminary data.</text>
</comment>
<dbReference type="RefSeq" id="WP_073716085.1">
    <property type="nucleotide sequence ID" value="NZ_MQVR01000015.1"/>
</dbReference>
<proteinExistence type="predicted"/>
<name>A0A1Q5Q3T3_9ACTO</name>
<accession>A0A1Q5Q3T3</accession>
<sequence length="326" mass="35842">MLTIPQLTGFAKTLAANLTIRVPYHDPHFHRDLAGHDPFVAHPAFGNCYDWHSSVNSSWAVARLALLLPADDPSAKQALAALRGNVTPESIAAECRYFADNPSYERPYGWAWFLLLYSEVDDELREILRPLAAKLVVSATGYFTELIEPVTHGVHSNTAFAGVLMSDAAAQLFESDPLAGQFAELTQTIARRAREWYAPISDWSAALERSGHDFLSPGLTIAELMAVVLPADEFAAFVERFLPSLDQDSPIVVPANTRGSRDAHQVHWHGLNLSRSGQLRRIAAATGRDELLTYADDLYAASLDEVTGDNYASTHWLASFALRALV</sequence>
<reference evidence="2" key="1">
    <citation type="submission" date="2016-12" db="EMBL/GenBank/DDBJ databases">
        <authorList>
            <person name="Meng X."/>
        </authorList>
    </citation>
    <scope>NUCLEOTIDE SEQUENCE [LARGE SCALE GENOMIC DNA]</scope>
    <source>
        <strain evidence="2">DSM 19116</strain>
    </source>
</reference>
<dbReference type="InterPro" id="IPR021365">
    <property type="entry name" value="DUF2891"/>
</dbReference>
<dbReference type="Proteomes" id="UP000185628">
    <property type="component" value="Unassembled WGS sequence"/>
</dbReference>